<feature type="transmembrane region" description="Helical" evidence="8">
    <location>
        <begin position="336"/>
        <end position="358"/>
    </location>
</feature>
<comment type="caution">
    <text evidence="9">The sequence shown here is derived from an EMBL/GenBank/DDBJ whole genome shotgun (WGS) entry which is preliminary data.</text>
</comment>
<keyword evidence="10" id="KW-1185">Reference proteome</keyword>
<dbReference type="PANTHER" id="PTHR34975:SF2">
    <property type="entry name" value="SPORE GERMINATION PROTEIN A2"/>
    <property type="match status" value="1"/>
</dbReference>
<evidence type="ECO:0000313" key="10">
    <source>
        <dbReference type="Proteomes" id="UP000245288"/>
    </source>
</evidence>
<feature type="transmembrane region" description="Helical" evidence="8">
    <location>
        <begin position="47"/>
        <end position="64"/>
    </location>
</feature>
<feature type="transmembrane region" description="Helical" evidence="8">
    <location>
        <begin position="225"/>
        <end position="255"/>
    </location>
</feature>
<feature type="transmembrane region" description="Helical" evidence="8">
    <location>
        <begin position="21"/>
        <end position="41"/>
    </location>
</feature>
<dbReference type="GO" id="GO:0016020">
    <property type="term" value="C:membrane"/>
    <property type="evidence" value="ECO:0007669"/>
    <property type="project" value="UniProtKB-SubCell"/>
</dbReference>
<dbReference type="OrthoDB" id="1771654at2"/>
<evidence type="ECO:0000256" key="3">
    <source>
        <dbReference type="ARBA" id="ARBA00022448"/>
    </source>
</evidence>
<dbReference type="RefSeq" id="WP_109216691.1">
    <property type="nucleotide sequence ID" value="NZ_JRFU01000177.1"/>
</dbReference>
<feature type="transmembrane region" description="Helical" evidence="8">
    <location>
        <begin position="311"/>
        <end position="330"/>
    </location>
</feature>
<comment type="similarity">
    <text evidence="2">Belongs to the amino acid-polyamine-organocation (APC) superfamily. Spore germination protein (SGP) (TC 2.A.3.9) family.</text>
</comment>
<evidence type="ECO:0000256" key="4">
    <source>
        <dbReference type="ARBA" id="ARBA00022544"/>
    </source>
</evidence>
<accession>A0A2V1JPG4</accession>
<name>A0A2V1JPG4_EUBRA</name>
<dbReference type="PANTHER" id="PTHR34975">
    <property type="entry name" value="SPORE GERMINATION PROTEIN A2"/>
    <property type="match status" value="1"/>
</dbReference>
<dbReference type="AlphaFoldDB" id="A0A2V1JPG4"/>
<dbReference type="Proteomes" id="UP000245288">
    <property type="component" value="Unassembled WGS sequence"/>
</dbReference>
<evidence type="ECO:0000256" key="1">
    <source>
        <dbReference type="ARBA" id="ARBA00004141"/>
    </source>
</evidence>
<evidence type="ECO:0000256" key="6">
    <source>
        <dbReference type="ARBA" id="ARBA00022989"/>
    </source>
</evidence>
<keyword evidence="7 8" id="KW-0472">Membrane</keyword>
<comment type="subcellular location">
    <subcellularLocation>
        <location evidence="1">Membrane</location>
        <topology evidence="1">Multi-pass membrane protein</topology>
    </subcellularLocation>
</comment>
<keyword evidence="4" id="KW-0309">Germination</keyword>
<dbReference type="InterPro" id="IPR004761">
    <property type="entry name" value="Spore_GerAB"/>
</dbReference>
<evidence type="ECO:0000256" key="2">
    <source>
        <dbReference type="ARBA" id="ARBA00007998"/>
    </source>
</evidence>
<proteinExistence type="inferred from homology"/>
<sequence length="368" mass="41490">MRDRIIFSDNQQVSARQISRALFLEMLGLSTLLLPPALARLCGTDGVFAILFGGVLTYLLSVAWNRYDTNVKQNDTSEQYYNTKVLKNTTMVIYIGAFLGIAAYVMYFLTTLIEEQLLGKSYEAAIVLTLTGAAFWGLWKGLESRLRVYEVLFWILILPLGFILLAACSGVCTDYWTPVVDTSWQNFGKGILLCVLIFSLSLLAFRSKSQCSRPKQLLRATRRSLCAVVIWNAIIYLILLGVFQVGLLSHLSYPIIDLMAVVKLPGNFLERQDALMMGIWLFCLFALLNSMLYYASAPLEKLFSEKGRPKATGICCLAMAALAVWLLHSAERAERMFQVCVWFVVPLLLFLPVVQAIVECLKKRIRQK</sequence>
<keyword evidence="3" id="KW-0813">Transport</keyword>
<feature type="transmembrane region" description="Helical" evidence="8">
    <location>
        <begin position="121"/>
        <end position="139"/>
    </location>
</feature>
<evidence type="ECO:0000313" key="9">
    <source>
        <dbReference type="EMBL" id="PWE85584.1"/>
    </source>
</evidence>
<feature type="transmembrane region" description="Helical" evidence="8">
    <location>
        <begin position="151"/>
        <end position="176"/>
    </location>
</feature>
<dbReference type="EMBL" id="JRFU01000177">
    <property type="protein sequence ID" value="PWE85584.1"/>
    <property type="molecule type" value="Genomic_DNA"/>
</dbReference>
<evidence type="ECO:0008006" key="11">
    <source>
        <dbReference type="Google" id="ProtNLM"/>
    </source>
</evidence>
<feature type="transmembrane region" description="Helical" evidence="8">
    <location>
        <begin position="188"/>
        <end position="205"/>
    </location>
</feature>
<keyword evidence="5 8" id="KW-0812">Transmembrane</keyword>
<feature type="transmembrane region" description="Helical" evidence="8">
    <location>
        <begin position="275"/>
        <end position="299"/>
    </location>
</feature>
<dbReference type="GO" id="GO:0009847">
    <property type="term" value="P:spore germination"/>
    <property type="evidence" value="ECO:0007669"/>
    <property type="project" value="InterPro"/>
</dbReference>
<evidence type="ECO:0000256" key="5">
    <source>
        <dbReference type="ARBA" id="ARBA00022692"/>
    </source>
</evidence>
<keyword evidence="6 8" id="KW-1133">Transmembrane helix</keyword>
<evidence type="ECO:0000256" key="8">
    <source>
        <dbReference type="SAM" id="Phobius"/>
    </source>
</evidence>
<evidence type="ECO:0000256" key="7">
    <source>
        <dbReference type="ARBA" id="ARBA00023136"/>
    </source>
</evidence>
<gene>
    <name evidence="9" type="ORF">LG34_15080</name>
</gene>
<protein>
    <recommendedName>
        <fullName evidence="11">Spore germination protein (Amino acid permease)</fullName>
    </recommendedName>
</protein>
<feature type="transmembrane region" description="Helical" evidence="8">
    <location>
        <begin position="85"/>
        <end position="109"/>
    </location>
</feature>
<reference evidence="9 10" key="1">
    <citation type="submission" date="2014-09" db="EMBL/GenBank/DDBJ databases">
        <title>Butyrate-producing bacteria isolated from human gut.</title>
        <authorList>
            <person name="Zhang Q."/>
            <person name="Zhao L."/>
        </authorList>
    </citation>
    <scope>NUCLEOTIDE SEQUENCE [LARGE SCALE GENOMIC DNA]</scope>
    <source>
        <strain evidence="9 10">21</strain>
    </source>
</reference>
<dbReference type="Pfam" id="PF03845">
    <property type="entry name" value="Spore_permease"/>
    <property type="match status" value="1"/>
</dbReference>
<organism evidence="9 10">
    <name type="scientific">Eubacterium ramulus</name>
    <dbReference type="NCBI Taxonomy" id="39490"/>
    <lineage>
        <taxon>Bacteria</taxon>
        <taxon>Bacillati</taxon>
        <taxon>Bacillota</taxon>
        <taxon>Clostridia</taxon>
        <taxon>Eubacteriales</taxon>
        <taxon>Eubacteriaceae</taxon>
        <taxon>Eubacterium</taxon>
    </lineage>
</organism>